<dbReference type="AlphaFoldDB" id="A0A160SZ09"/>
<gene>
    <name evidence="3" type="primary">pgl</name>
    <name evidence="3" type="ORF">BTSPAZIEG_0191</name>
</gene>
<evidence type="ECO:0000256" key="2">
    <source>
        <dbReference type="ARBA" id="ARBA00022526"/>
    </source>
</evidence>
<reference evidence="4" key="1">
    <citation type="submission" date="2015-10" db="EMBL/GenBank/DDBJ databases">
        <authorList>
            <person name="Manzano-Marin A."/>
            <person name="Manzano-Marin A."/>
        </authorList>
    </citation>
    <scope>NUCLEOTIDE SEQUENCE [LARGE SCALE GENOMIC DNA]</scope>
    <source>
        <strain evidence="4">BTs</strain>
    </source>
</reference>
<dbReference type="RefSeq" id="WP_075472577.1">
    <property type="nucleotide sequence ID" value="NZ_CP135003.1"/>
</dbReference>
<dbReference type="GO" id="GO:0017057">
    <property type="term" value="F:6-phosphogluconolactonase activity"/>
    <property type="evidence" value="ECO:0007669"/>
    <property type="project" value="UniProtKB-EC"/>
</dbReference>
<dbReference type="GO" id="GO:0006006">
    <property type="term" value="P:glucose metabolic process"/>
    <property type="evidence" value="ECO:0007669"/>
    <property type="project" value="UniProtKB-KW"/>
</dbReference>
<evidence type="ECO:0000256" key="1">
    <source>
        <dbReference type="ARBA" id="ARBA00005564"/>
    </source>
</evidence>
<evidence type="ECO:0000313" key="3">
    <source>
        <dbReference type="EMBL" id="CUR53166.1"/>
    </source>
</evidence>
<dbReference type="STRING" id="98804.BTSPAZIEG_0191"/>
<dbReference type="InterPro" id="IPR019405">
    <property type="entry name" value="Lactonase_7-beta_prop"/>
</dbReference>
<accession>A0A160SZ09</accession>
<dbReference type="EC" id="3.1.1.31" evidence="3"/>
<dbReference type="GO" id="GO:0005829">
    <property type="term" value="C:cytosol"/>
    <property type="evidence" value="ECO:0007669"/>
    <property type="project" value="TreeGrafter"/>
</dbReference>
<evidence type="ECO:0000313" key="4">
    <source>
        <dbReference type="Proteomes" id="UP000243633"/>
    </source>
</evidence>
<proteinExistence type="inferred from homology"/>
<dbReference type="InterPro" id="IPR050282">
    <property type="entry name" value="Cycloisomerase_2"/>
</dbReference>
<protein>
    <submittedName>
        <fullName evidence="3">6-phosphogluconolactonase</fullName>
        <ecNumber evidence="3">3.1.1.31</ecNumber>
    </submittedName>
</protein>
<keyword evidence="3" id="KW-0378">Hydrolase</keyword>
<keyword evidence="2" id="KW-0313">Glucose metabolism</keyword>
<dbReference type="InterPro" id="IPR015943">
    <property type="entry name" value="WD40/YVTN_repeat-like_dom_sf"/>
</dbReference>
<dbReference type="PANTHER" id="PTHR30344">
    <property type="entry name" value="6-PHOSPHOGLUCONOLACTONASE-RELATED"/>
    <property type="match status" value="1"/>
</dbReference>
<dbReference type="PANTHER" id="PTHR30344:SF1">
    <property type="entry name" value="6-PHOSPHOGLUCONOLACTONASE"/>
    <property type="match status" value="1"/>
</dbReference>
<keyword evidence="2" id="KW-0119">Carbohydrate metabolism</keyword>
<dbReference type="SUPFAM" id="SSF101908">
    <property type="entry name" value="Putative isomerase YbhE"/>
    <property type="match status" value="1"/>
</dbReference>
<sequence length="330" mass="39209">MIKHIFIASSQKKCIEYWQLSKLNILNRVQKIYTYGNVQPLLYEKTKKLLYAGIRHQHYIIIYKLIQNKYLKKIQKFKISCSLNHFHINKEKTILFGASYHYNKLNIYSLNHDGLIQKKINKISNILGCHSSCLNINNNILFLASLKKDLIYTYQIYFKNTYYYMHKKHSFLLLKKKSGPRHIISHPSQNYIYSLNELNGTIDIWKIINISLKIFKIQSISLIPFYEKKKFWSSEILIHPTGKFLYASDRIKNMIFVFKINNCNFTLKFLKYYITDTQPRSFHIDDTGKYLISVGQKSNTLTIYDIKINGLLTPIIHKNIVQDPIWVLIY</sequence>
<comment type="similarity">
    <text evidence="1">Belongs to the cycloisomerase 2 family.</text>
</comment>
<dbReference type="EMBL" id="LN890285">
    <property type="protein sequence ID" value="CUR53166.1"/>
    <property type="molecule type" value="Genomic_DNA"/>
</dbReference>
<keyword evidence="4" id="KW-1185">Reference proteome</keyword>
<dbReference type="Gene3D" id="2.130.10.10">
    <property type="entry name" value="YVTN repeat-like/Quinoprotein amine dehydrogenase"/>
    <property type="match status" value="1"/>
</dbReference>
<dbReference type="OrthoDB" id="9790815at2"/>
<dbReference type="Pfam" id="PF10282">
    <property type="entry name" value="Lactonase"/>
    <property type="match status" value="1"/>
</dbReference>
<dbReference type="PATRIC" id="fig|98804.3.peg.181"/>
<name>A0A160SZ09_BUCTT</name>
<organism evidence="3 4">
    <name type="scientific">Buchnera aphidicola subsp. Tuberolachnus salignus</name>
    <dbReference type="NCBI Taxonomy" id="98804"/>
    <lineage>
        <taxon>Bacteria</taxon>
        <taxon>Pseudomonadati</taxon>
        <taxon>Pseudomonadota</taxon>
        <taxon>Gammaproteobacteria</taxon>
        <taxon>Enterobacterales</taxon>
        <taxon>Erwiniaceae</taxon>
        <taxon>Buchnera</taxon>
    </lineage>
</organism>
<dbReference type="Proteomes" id="UP000243633">
    <property type="component" value="Chromosome 1"/>
</dbReference>